<evidence type="ECO:0000313" key="2">
    <source>
        <dbReference type="EMBL" id="ETN07818.1"/>
    </source>
</evidence>
<sequence length="64" mass="7277">MEQHILGIDVLQVVSQFILDFYLDVNDLGIKGHLNVNELYPKAPATAHQRDEAMKKDQVKNSNN</sequence>
<feature type="region of interest" description="Disordered" evidence="1">
    <location>
        <begin position="45"/>
        <end position="64"/>
    </location>
</feature>
<feature type="compositionally biased region" description="Basic and acidic residues" evidence="1">
    <location>
        <begin position="48"/>
        <end position="64"/>
    </location>
</feature>
<reference evidence="3" key="1">
    <citation type="submission" date="2011-12" db="EMBL/GenBank/DDBJ databases">
        <authorList>
            <consortium name="The Broad Institute Genome Sequencing Platform"/>
            <person name="Russ C."/>
            <person name="Tyler B."/>
            <person name="Panabieres F."/>
            <person name="Shan W."/>
            <person name="Tripathy S."/>
            <person name="Grunwald N."/>
            <person name="Machado M."/>
            <person name="Young S.K."/>
            <person name="Zeng Q."/>
            <person name="Gargeya S."/>
            <person name="Fitzgerald M."/>
            <person name="Haas B."/>
            <person name="Abouelleil A."/>
            <person name="Alvarado L."/>
            <person name="Arachchi H.M."/>
            <person name="Berlin A."/>
            <person name="Chapman S.B."/>
            <person name="Gearin G."/>
            <person name="Goldberg J."/>
            <person name="Griggs A."/>
            <person name="Gujja S."/>
            <person name="Hansen M."/>
            <person name="Heiman D."/>
            <person name="Howarth C."/>
            <person name="Larimer J."/>
            <person name="Lui A."/>
            <person name="MacDonald P.J.P."/>
            <person name="McCowen C."/>
            <person name="Montmayeur A."/>
            <person name="Murphy C."/>
            <person name="Neiman D."/>
            <person name="Pearson M."/>
            <person name="Priest M."/>
            <person name="Roberts A."/>
            <person name="Saif S."/>
            <person name="Shea T."/>
            <person name="Sisk P."/>
            <person name="Stolte C."/>
            <person name="Sykes S."/>
            <person name="Wortman J."/>
            <person name="Nusbaum C."/>
            <person name="Birren B."/>
        </authorList>
    </citation>
    <scope>NUCLEOTIDE SEQUENCE [LARGE SCALE GENOMIC DNA]</scope>
    <source>
        <strain evidence="3">INRA-310</strain>
    </source>
</reference>
<protein>
    <submittedName>
        <fullName evidence="2">Uncharacterized protein</fullName>
    </submittedName>
</protein>
<reference evidence="2 3" key="2">
    <citation type="submission" date="2013-11" db="EMBL/GenBank/DDBJ databases">
        <title>The Genome Sequence of Phytophthora parasitica INRA-310.</title>
        <authorList>
            <consortium name="The Broad Institute Genomics Platform"/>
            <person name="Russ C."/>
            <person name="Tyler B."/>
            <person name="Panabieres F."/>
            <person name="Shan W."/>
            <person name="Tripathy S."/>
            <person name="Grunwald N."/>
            <person name="Machado M."/>
            <person name="Johnson C.S."/>
            <person name="Arredondo F."/>
            <person name="Hong C."/>
            <person name="Coffey M."/>
            <person name="Young S.K."/>
            <person name="Zeng Q."/>
            <person name="Gargeya S."/>
            <person name="Fitzgerald M."/>
            <person name="Abouelleil A."/>
            <person name="Alvarado L."/>
            <person name="Chapman S.B."/>
            <person name="Gainer-Dewar J."/>
            <person name="Goldberg J."/>
            <person name="Griggs A."/>
            <person name="Gujja S."/>
            <person name="Hansen M."/>
            <person name="Howarth C."/>
            <person name="Imamovic A."/>
            <person name="Ireland A."/>
            <person name="Larimer J."/>
            <person name="McCowan C."/>
            <person name="Murphy C."/>
            <person name="Pearson M."/>
            <person name="Poon T.W."/>
            <person name="Priest M."/>
            <person name="Roberts A."/>
            <person name="Saif S."/>
            <person name="Shea T."/>
            <person name="Sykes S."/>
            <person name="Wortman J."/>
            <person name="Nusbaum C."/>
            <person name="Birren B."/>
        </authorList>
    </citation>
    <scope>NUCLEOTIDE SEQUENCE [LARGE SCALE GENOMIC DNA]</scope>
    <source>
        <strain evidence="2 3">INRA-310</strain>
    </source>
</reference>
<dbReference type="GeneID" id="20191684"/>
<organism evidence="2 3">
    <name type="scientific">Phytophthora nicotianae (strain INRA-310)</name>
    <name type="common">Phytophthora parasitica</name>
    <dbReference type="NCBI Taxonomy" id="761204"/>
    <lineage>
        <taxon>Eukaryota</taxon>
        <taxon>Sar</taxon>
        <taxon>Stramenopiles</taxon>
        <taxon>Oomycota</taxon>
        <taxon>Peronosporomycetes</taxon>
        <taxon>Peronosporales</taxon>
        <taxon>Peronosporaceae</taxon>
        <taxon>Phytophthora</taxon>
    </lineage>
</organism>
<dbReference type="EMBL" id="KI669590">
    <property type="protein sequence ID" value="ETN07818.1"/>
    <property type="molecule type" value="Genomic_DNA"/>
</dbReference>
<dbReference type="RefSeq" id="XP_008906622.1">
    <property type="nucleotide sequence ID" value="XM_008908374.1"/>
</dbReference>
<dbReference type="Proteomes" id="UP000018817">
    <property type="component" value="Unassembled WGS sequence"/>
</dbReference>
<evidence type="ECO:0000256" key="1">
    <source>
        <dbReference type="SAM" id="MobiDB-lite"/>
    </source>
</evidence>
<dbReference type="OMA" id="MEQHILG"/>
<gene>
    <name evidence="2" type="ORF">PPTG_23085</name>
</gene>
<accession>W2Q3R3</accession>
<name>W2Q3R3_PHYN3</name>
<dbReference type="AlphaFoldDB" id="W2Q3R3"/>
<proteinExistence type="predicted"/>
<evidence type="ECO:0000313" key="3">
    <source>
        <dbReference type="Proteomes" id="UP000018817"/>
    </source>
</evidence>
<dbReference type="VEuPathDB" id="FungiDB:PPTG_23085"/>